<evidence type="ECO:0000313" key="9">
    <source>
        <dbReference type="EMBL" id="RKQ92273.1"/>
    </source>
</evidence>
<keyword evidence="6 8" id="KW-1133">Transmembrane helix</keyword>
<reference evidence="9 10" key="1">
    <citation type="submission" date="2018-10" db="EMBL/GenBank/DDBJ databases">
        <title>Genomic Encyclopedia of Archaeal and Bacterial Type Strains, Phase II (KMG-II): from individual species to whole genera.</title>
        <authorList>
            <person name="Goeker M."/>
        </authorList>
    </citation>
    <scope>NUCLEOTIDE SEQUENCE [LARGE SCALE GENOMIC DNA]</scope>
    <source>
        <strain evidence="9 10">DSM 14954</strain>
    </source>
</reference>
<feature type="transmembrane region" description="Helical" evidence="8">
    <location>
        <begin position="199"/>
        <end position="219"/>
    </location>
</feature>
<dbReference type="InterPro" id="IPR052017">
    <property type="entry name" value="TSUP"/>
</dbReference>
<evidence type="ECO:0000256" key="5">
    <source>
        <dbReference type="ARBA" id="ARBA00022692"/>
    </source>
</evidence>
<dbReference type="Proteomes" id="UP000278962">
    <property type="component" value="Unassembled WGS sequence"/>
</dbReference>
<feature type="transmembrane region" description="Helical" evidence="8">
    <location>
        <begin position="74"/>
        <end position="93"/>
    </location>
</feature>
<keyword evidence="3" id="KW-0813">Transport</keyword>
<feature type="transmembrane region" description="Helical" evidence="8">
    <location>
        <begin position="138"/>
        <end position="159"/>
    </location>
</feature>
<protein>
    <recommendedName>
        <fullName evidence="8">Probable membrane transporter protein</fullName>
    </recommendedName>
</protein>
<accession>A0A660LEQ3</accession>
<dbReference type="RefSeq" id="WP_121249978.1">
    <property type="nucleotide sequence ID" value="NZ_RBIL01000001.1"/>
</dbReference>
<name>A0A660LEQ3_9ACTN</name>
<keyword evidence="7 8" id="KW-0472">Membrane</keyword>
<keyword evidence="4 8" id="KW-1003">Cell membrane</keyword>
<feature type="transmembrane region" description="Helical" evidence="8">
    <location>
        <begin position="171"/>
        <end position="192"/>
    </location>
</feature>
<evidence type="ECO:0000256" key="8">
    <source>
        <dbReference type="RuleBase" id="RU363041"/>
    </source>
</evidence>
<dbReference type="PANTHER" id="PTHR30269">
    <property type="entry name" value="TRANSMEMBRANE PROTEIN YFCA"/>
    <property type="match status" value="1"/>
</dbReference>
<dbReference type="InterPro" id="IPR002781">
    <property type="entry name" value="TM_pro_TauE-like"/>
</dbReference>
<evidence type="ECO:0000256" key="2">
    <source>
        <dbReference type="ARBA" id="ARBA00009142"/>
    </source>
</evidence>
<comment type="caution">
    <text evidence="9">The sequence shown here is derived from an EMBL/GenBank/DDBJ whole genome shotgun (WGS) entry which is preliminary data.</text>
</comment>
<comment type="subcellular location">
    <subcellularLocation>
        <location evidence="1 8">Cell membrane</location>
        <topology evidence="1 8">Multi-pass membrane protein</topology>
    </subcellularLocation>
</comment>
<evidence type="ECO:0000256" key="3">
    <source>
        <dbReference type="ARBA" id="ARBA00022448"/>
    </source>
</evidence>
<sequence length="244" mass="24786">MTAAEAIAVAAAGFGAGGVNTIVGSGSLITFPTLLAVGYPSVVANVSNSVGLVPGGISGAIGYRRELRGQWRRVGFLAVGTTIGALLGGILLLELPESVFDAVVPILILLAAVLMAVKRTPAAHADHERNAAGISASFATGIYGGYFGAAQGIILMSLLRFCYPDDLQRINAVKIVCTAVANGVAAVLFIAVADVAWEAAALIAVGSIVGAQVAAKYGRHIPSEVLRWVVVVVATIVAVILLVT</sequence>
<evidence type="ECO:0000313" key="10">
    <source>
        <dbReference type="Proteomes" id="UP000278962"/>
    </source>
</evidence>
<organism evidence="9 10">
    <name type="scientific">Solirubrobacter pauli</name>
    <dbReference type="NCBI Taxonomy" id="166793"/>
    <lineage>
        <taxon>Bacteria</taxon>
        <taxon>Bacillati</taxon>
        <taxon>Actinomycetota</taxon>
        <taxon>Thermoleophilia</taxon>
        <taxon>Solirubrobacterales</taxon>
        <taxon>Solirubrobacteraceae</taxon>
        <taxon>Solirubrobacter</taxon>
    </lineage>
</organism>
<comment type="similarity">
    <text evidence="2 8">Belongs to the 4-toluene sulfonate uptake permease (TSUP) (TC 2.A.102) family.</text>
</comment>
<dbReference type="AlphaFoldDB" id="A0A660LEQ3"/>
<dbReference type="PANTHER" id="PTHR30269:SF0">
    <property type="entry name" value="MEMBRANE TRANSPORTER PROTEIN YFCA-RELATED"/>
    <property type="match status" value="1"/>
</dbReference>
<evidence type="ECO:0000256" key="4">
    <source>
        <dbReference type="ARBA" id="ARBA00022475"/>
    </source>
</evidence>
<evidence type="ECO:0000256" key="6">
    <source>
        <dbReference type="ARBA" id="ARBA00022989"/>
    </source>
</evidence>
<gene>
    <name evidence="9" type="ORF">C8N24_2116</name>
</gene>
<keyword evidence="10" id="KW-1185">Reference proteome</keyword>
<proteinExistence type="inferred from homology"/>
<feature type="transmembrane region" description="Helical" evidence="8">
    <location>
        <begin position="225"/>
        <end position="243"/>
    </location>
</feature>
<dbReference type="EMBL" id="RBIL01000001">
    <property type="protein sequence ID" value="RKQ92273.1"/>
    <property type="molecule type" value="Genomic_DNA"/>
</dbReference>
<dbReference type="GO" id="GO:0005886">
    <property type="term" value="C:plasma membrane"/>
    <property type="evidence" value="ECO:0007669"/>
    <property type="project" value="UniProtKB-SubCell"/>
</dbReference>
<evidence type="ECO:0000256" key="7">
    <source>
        <dbReference type="ARBA" id="ARBA00023136"/>
    </source>
</evidence>
<dbReference type="OrthoDB" id="3782574at2"/>
<dbReference type="Pfam" id="PF01925">
    <property type="entry name" value="TauE"/>
    <property type="match status" value="1"/>
</dbReference>
<evidence type="ECO:0000256" key="1">
    <source>
        <dbReference type="ARBA" id="ARBA00004651"/>
    </source>
</evidence>
<keyword evidence="5 8" id="KW-0812">Transmembrane</keyword>
<feature type="transmembrane region" description="Helical" evidence="8">
    <location>
        <begin position="99"/>
        <end position="117"/>
    </location>
</feature>